<dbReference type="PANTHER" id="PTHR18884">
    <property type="entry name" value="SEPTIN"/>
    <property type="match status" value="1"/>
</dbReference>
<dbReference type="Pfam" id="PF00735">
    <property type="entry name" value="Septin"/>
    <property type="match status" value="1"/>
</dbReference>
<dbReference type="STRING" id="282301.A0A267EGD6"/>
<dbReference type="GO" id="GO:0005525">
    <property type="term" value="F:GTP binding"/>
    <property type="evidence" value="ECO:0007669"/>
    <property type="project" value="UniProtKB-KW"/>
</dbReference>
<evidence type="ECO:0000313" key="4">
    <source>
        <dbReference type="Proteomes" id="UP000215902"/>
    </source>
</evidence>
<keyword evidence="1" id="KW-0342">GTP-binding</keyword>
<dbReference type="Gene3D" id="3.40.50.300">
    <property type="entry name" value="P-loop containing nucleotide triphosphate hydrolases"/>
    <property type="match status" value="1"/>
</dbReference>
<dbReference type="Proteomes" id="UP000215902">
    <property type="component" value="Unassembled WGS sequence"/>
</dbReference>
<comment type="similarity">
    <text evidence="1">Belongs to the TRAFAC class TrmE-Era-EngA-EngB-Septin-like GTPase superfamily. Septin GTPase family.</text>
</comment>
<comment type="caution">
    <text evidence="3">The sequence shown here is derived from an EMBL/GenBank/DDBJ whole genome shotgun (WGS) entry which is preliminary data.</text>
</comment>
<gene>
    <name evidence="3" type="ORF">BOX15_Mlig029393g1</name>
</gene>
<dbReference type="OrthoDB" id="416553at2759"/>
<evidence type="ECO:0000313" key="3">
    <source>
        <dbReference type="EMBL" id="PAA60593.1"/>
    </source>
</evidence>
<dbReference type="InterPro" id="IPR027417">
    <property type="entry name" value="P-loop_NTPase"/>
</dbReference>
<proteinExistence type="inferred from homology"/>
<reference evidence="3 4" key="1">
    <citation type="submission" date="2017-06" db="EMBL/GenBank/DDBJ databases">
        <title>A platform for efficient transgenesis in Macrostomum lignano, a flatworm model organism for stem cell research.</title>
        <authorList>
            <person name="Berezikov E."/>
        </authorList>
    </citation>
    <scope>NUCLEOTIDE SEQUENCE [LARGE SCALE GENOMIC DNA]</scope>
    <source>
        <strain evidence="3">DV1</strain>
        <tissue evidence="3">Whole organism</tissue>
    </source>
</reference>
<evidence type="ECO:0000259" key="2">
    <source>
        <dbReference type="PROSITE" id="PS51719"/>
    </source>
</evidence>
<organism evidence="3 4">
    <name type="scientific">Macrostomum lignano</name>
    <dbReference type="NCBI Taxonomy" id="282301"/>
    <lineage>
        <taxon>Eukaryota</taxon>
        <taxon>Metazoa</taxon>
        <taxon>Spiralia</taxon>
        <taxon>Lophotrochozoa</taxon>
        <taxon>Platyhelminthes</taxon>
        <taxon>Rhabditophora</taxon>
        <taxon>Macrostomorpha</taxon>
        <taxon>Macrostomida</taxon>
        <taxon>Macrostomidae</taxon>
        <taxon>Macrostomum</taxon>
    </lineage>
</organism>
<dbReference type="AlphaFoldDB" id="A0A267EGD6"/>
<keyword evidence="4" id="KW-1185">Reference proteome</keyword>
<feature type="domain" description="Septin-type G" evidence="2">
    <location>
        <begin position="33"/>
        <end position="340"/>
    </location>
</feature>
<protein>
    <recommendedName>
        <fullName evidence="2">Septin-type G domain-containing protein</fullName>
    </recommendedName>
</protein>
<keyword evidence="1" id="KW-0547">Nucleotide-binding</keyword>
<dbReference type="EMBL" id="NIVC01002134">
    <property type="protein sequence ID" value="PAA60593.1"/>
    <property type="molecule type" value="Genomic_DNA"/>
</dbReference>
<dbReference type="InterPro" id="IPR030379">
    <property type="entry name" value="G_SEPTIN_dom"/>
</dbReference>
<name>A0A267EGD6_9PLAT</name>
<evidence type="ECO:0000256" key="1">
    <source>
        <dbReference type="RuleBase" id="RU004560"/>
    </source>
</evidence>
<accession>A0A267EGD6</accession>
<sequence>MESGTKAQQTGQQEAAYLRQCLESQTIDYLLSKPACFNLLAIGEDGLGKVTFLETLFGVRAAGLREDKDRAVAVTAGADPSREFPVSVLKEKLCLGDSSSTIESLNESQTQQQQQQQQQSFLSGNNRRLTVRLMSTVNYTVGESNRSPWTSVADFLAKQVTSYVNTRAVNQFDFRPEEDERVHCCLYFLPPIGGRGLRRCDALALKYLEDKVNLVPVLAKADSYTADELNDRKSAVAADLQRFGIAVHQFLLPIQQQLQQQQQAPQPGQRVLPSPLAVIGAPHPETSRTLPWGSSVSVEDDRYSDVAAVRRLIVERNMLILRKSTKRFHSSIQKSKLPATLPRK</sequence>
<dbReference type="PROSITE" id="PS51719">
    <property type="entry name" value="G_SEPTIN"/>
    <property type="match status" value="1"/>
</dbReference>